<evidence type="ECO:0000313" key="3">
    <source>
        <dbReference type="Proteomes" id="UP000295447"/>
    </source>
</evidence>
<proteinExistence type="predicted"/>
<organism evidence="2 3">
    <name type="scientific">Kribbella kalugense</name>
    <dbReference type="NCBI Taxonomy" id="2512221"/>
    <lineage>
        <taxon>Bacteria</taxon>
        <taxon>Bacillati</taxon>
        <taxon>Actinomycetota</taxon>
        <taxon>Actinomycetes</taxon>
        <taxon>Propionibacteriales</taxon>
        <taxon>Kribbellaceae</taxon>
        <taxon>Kribbella</taxon>
    </lineage>
</organism>
<reference evidence="2 3" key="1">
    <citation type="submission" date="2019-03" db="EMBL/GenBank/DDBJ databases">
        <title>Genomic Encyclopedia of Type Strains, Phase III (KMG-III): the genomes of soil and plant-associated and newly described type strains.</title>
        <authorList>
            <person name="Whitman W."/>
        </authorList>
    </citation>
    <scope>NUCLEOTIDE SEQUENCE [LARGE SCALE GENOMIC DNA]</scope>
    <source>
        <strain evidence="2 3">VKM Ac-2570</strain>
    </source>
</reference>
<evidence type="ECO:0000313" key="2">
    <source>
        <dbReference type="EMBL" id="TDW24178.1"/>
    </source>
</evidence>
<comment type="caution">
    <text evidence="2">The sequence shown here is derived from an EMBL/GenBank/DDBJ whole genome shotgun (WGS) entry which is preliminary data.</text>
</comment>
<dbReference type="Proteomes" id="UP000295447">
    <property type="component" value="Unassembled WGS sequence"/>
</dbReference>
<sequence>MLATYGGMIDVRTEPECQRARITISVAGETGPAVDAVRSAELRSIGDGALRLCISDPSVPIPAGTERGPWSGDGIGPSGHAVVVGVVVPEGSRVTAETQFASITAVGLESVSAIAGGDGSVSVGQVGEARIVTRHGAAQVQQAELVQVESAAGKVIVHEAGSVRASSGTGSIWVGSGHDVDLRSESGKIELGRAEGKTSARTAGDVTVRDFAGGTARLLSTGTGNITVHATGGGDIRASTMSGSIAITAAADAAGRPRTNRQPDRPNCCSRRR</sequence>
<gene>
    <name evidence="2" type="ORF">EV650_3045</name>
</gene>
<name>A0A4R8A3Z6_9ACTN</name>
<evidence type="ECO:0000256" key="1">
    <source>
        <dbReference type="SAM" id="MobiDB-lite"/>
    </source>
</evidence>
<feature type="region of interest" description="Disordered" evidence="1">
    <location>
        <begin position="251"/>
        <end position="273"/>
    </location>
</feature>
<accession>A0A4R8A3Z6</accession>
<protein>
    <recommendedName>
        <fullName evidence="4">Adhesin</fullName>
    </recommendedName>
</protein>
<evidence type="ECO:0008006" key="4">
    <source>
        <dbReference type="Google" id="ProtNLM"/>
    </source>
</evidence>
<dbReference type="EMBL" id="SODF01000001">
    <property type="protein sequence ID" value="TDW24178.1"/>
    <property type="molecule type" value="Genomic_DNA"/>
</dbReference>
<keyword evidence="3" id="KW-1185">Reference proteome</keyword>
<dbReference type="AlphaFoldDB" id="A0A4R8A3Z6"/>